<dbReference type="SMART" id="SM00343">
    <property type="entry name" value="ZnF_C2HC"/>
    <property type="match status" value="1"/>
</dbReference>
<dbReference type="InterPro" id="IPR050951">
    <property type="entry name" value="Retrovirus_Pol_polyprotein"/>
</dbReference>
<evidence type="ECO:0000313" key="15">
    <source>
        <dbReference type="Proteomes" id="UP001235939"/>
    </source>
</evidence>
<dbReference type="InterPro" id="IPR036875">
    <property type="entry name" value="Znf_CCHC_sf"/>
</dbReference>
<dbReference type="InterPro" id="IPR001584">
    <property type="entry name" value="Integrase_cat-core"/>
</dbReference>
<keyword evidence="8" id="KW-0862">Zinc</keyword>
<feature type="domain" description="Reverse transcriptase" evidence="12">
    <location>
        <begin position="517"/>
        <end position="734"/>
    </location>
</feature>
<dbReference type="InterPro" id="IPR001995">
    <property type="entry name" value="Peptidase_A2_cat"/>
</dbReference>
<evidence type="ECO:0000259" key="12">
    <source>
        <dbReference type="PROSITE" id="PS50878"/>
    </source>
</evidence>
<dbReference type="CDD" id="cd09274">
    <property type="entry name" value="RNase_HI_RT_Ty3"/>
    <property type="match status" value="1"/>
</dbReference>
<dbReference type="InterPro" id="IPR043502">
    <property type="entry name" value="DNA/RNA_pol_sf"/>
</dbReference>
<dbReference type="CDD" id="cd00303">
    <property type="entry name" value="retropepsin_like"/>
    <property type="match status" value="1"/>
</dbReference>
<reference evidence="14 15" key="1">
    <citation type="submission" date="2022-01" db="EMBL/GenBank/DDBJ databases">
        <title>A chromosomal length assembly of Cordylochernes scorpioides.</title>
        <authorList>
            <person name="Zeh D."/>
            <person name="Zeh J."/>
        </authorList>
    </citation>
    <scope>NUCLEOTIDE SEQUENCE [LARGE SCALE GENOMIC DNA]</scope>
    <source>
        <strain evidence="14">IN4F17</strain>
        <tissue evidence="14">Whole Body</tissue>
    </source>
</reference>
<dbReference type="PROSITE" id="PS50158">
    <property type="entry name" value="ZF_CCHC"/>
    <property type="match status" value="1"/>
</dbReference>
<dbReference type="SUPFAM" id="SSF53098">
    <property type="entry name" value="Ribonuclease H-like"/>
    <property type="match status" value="1"/>
</dbReference>
<feature type="domain" description="Integrase catalytic" evidence="13">
    <location>
        <begin position="976"/>
        <end position="1139"/>
    </location>
</feature>
<evidence type="ECO:0000256" key="5">
    <source>
        <dbReference type="ARBA" id="ARBA00022759"/>
    </source>
</evidence>
<dbReference type="PROSITE" id="PS50175">
    <property type="entry name" value="ASP_PROT_RETROV"/>
    <property type="match status" value="1"/>
</dbReference>
<evidence type="ECO:0000256" key="1">
    <source>
        <dbReference type="ARBA" id="ARBA00012493"/>
    </source>
</evidence>
<dbReference type="InterPro" id="IPR054465">
    <property type="entry name" value="Integrase_p58-like_C"/>
</dbReference>
<keyword evidence="8" id="KW-0479">Metal-binding</keyword>
<evidence type="ECO:0000256" key="2">
    <source>
        <dbReference type="ARBA" id="ARBA00022679"/>
    </source>
</evidence>
<keyword evidence="8" id="KW-0863">Zinc-finger</keyword>
<dbReference type="CDD" id="cd01647">
    <property type="entry name" value="RT_LTR"/>
    <property type="match status" value="1"/>
</dbReference>
<evidence type="ECO:0000256" key="7">
    <source>
        <dbReference type="ARBA" id="ARBA00022918"/>
    </source>
</evidence>
<dbReference type="Proteomes" id="UP001235939">
    <property type="component" value="Chromosome 01"/>
</dbReference>
<organism evidence="14 15">
    <name type="scientific">Cordylochernes scorpioides</name>
    <dbReference type="NCBI Taxonomy" id="51811"/>
    <lineage>
        <taxon>Eukaryota</taxon>
        <taxon>Metazoa</taxon>
        <taxon>Ecdysozoa</taxon>
        <taxon>Arthropoda</taxon>
        <taxon>Chelicerata</taxon>
        <taxon>Arachnida</taxon>
        <taxon>Pseudoscorpiones</taxon>
        <taxon>Cheliferoidea</taxon>
        <taxon>Chernetidae</taxon>
        <taxon>Cordylochernes</taxon>
    </lineage>
</organism>
<dbReference type="Gene3D" id="3.10.20.370">
    <property type="match status" value="1"/>
</dbReference>
<dbReference type="InterPro" id="IPR001878">
    <property type="entry name" value="Znf_CCHC"/>
</dbReference>
<evidence type="ECO:0000256" key="6">
    <source>
        <dbReference type="ARBA" id="ARBA00022801"/>
    </source>
</evidence>
<dbReference type="Gene3D" id="3.30.420.10">
    <property type="entry name" value="Ribonuclease H-like superfamily/Ribonuclease H"/>
    <property type="match status" value="1"/>
</dbReference>
<dbReference type="Pfam" id="PF22938">
    <property type="entry name" value="Integrase_p58_C"/>
    <property type="match status" value="1"/>
</dbReference>
<keyword evidence="6" id="KW-0378">Hydrolase</keyword>
<dbReference type="InterPro" id="IPR036397">
    <property type="entry name" value="RNaseH_sf"/>
</dbReference>
<dbReference type="Gene3D" id="2.40.70.10">
    <property type="entry name" value="Acid Proteases"/>
    <property type="match status" value="1"/>
</dbReference>
<evidence type="ECO:0000259" key="10">
    <source>
        <dbReference type="PROSITE" id="PS50158"/>
    </source>
</evidence>
<dbReference type="EMBL" id="CP092863">
    <property type="protein sequence ID" value="UYV61798.1"/>
    <property type="molecule type" value="Genomic_DNA"/>
</dbReference>
<keyword evidence="7" id="KW-0695">RNA-directed DNA polymerase</keyword>
<proteinExistence type="predicted"/>
<evidence type="ECO:0000256" key="4">
    <source>
        <dbReference type="ARBA" id="ARBA00022722"/>
    </source>
</evidence>
<dbReference type="InterPro" id="IPR000477">
    <property type="entry name" value="RT_dom"/>
</dbReference>
<dbReference type="PROSITE" id="PS50878">
    <property type="entry name" value="RT_POL"/>
    <property type="match status" value="1"/>
</dbReference>
<keyword evidence="3" id="KW-0548">Nucleotidyltransferase</keyword>
<dbReference type="Pfam" id="PF13975">
    <property type="entry name" value="gag-asp_proteas"/>
    <property type="match status" value="1"/>
</dbReference>
<gene>
    <name evidence="14" type="ORF">LAZ67_1006628</name>
</gene>
<dbReference type="InterPro" id="IPR021109">
    <property type="entry name" value="Peptidase_aspartic_dom_sf"/>
</dbReference>
<evidence type="ECO:0000256" key="9">
    <source>
        <dbReference type="SAM" id="MobiDB-lite"/>
    </source>
</evidence>
<dbReference type="SUPFAM" id="SSF56672">
    <property type="entry name" value="DNA/RNA polymerases"/>
    <property type="match status" value="1"/>
</dbReference>
<dbReference type="PROSITE" id="PS50994">
    <property type="entry name" value="INTEGRASE"/>
    <property type="match status" value="1"/>
</dbReference>
<evidence type="ECO:0000259" key="11">
    <source>
        <dbReference type="PROSITE" id="PS50175"/>
    </source>
</evidence>
<keyword evidence="5" id="KW-0255">Endonuclease</keyword>
<dbReference type="PROSITE" id="PS00141">
    <property type="entry name" value="ASP_PROTEASE"/>
    <property type="match status" value="1"/>
</dbReference>
<dbReference type="Pfam" id="PF17917">
    <property type="entry name" value="RT_RNaseH"/>
    <property type="match status" value="1"/>
</dbReference>
<dbReference type="Gene3D" id="3.10.10.10">
    <property type="entry name" value="HIV Type 1 Reverse Transcriptase, subunit A, domain 1"/>
    <property type="match status" value="1"/>
</dbReference>
<keyword evidence="15" id="KW-1185">Reference proteome</keyword>
<feature type="region of interest" description="Disordered" evidence="9">
    <location>
        <begin position="136"/>
        <end position="207"/>
    </location>
</feature>
<protein>
    <recommendedName>
        <fullName evidence="1">RNA-directed DNA polymerase</fullName>
        <ecNumber evidence="1">2.7.7.49</ecNumber>
    </recommendedName>
</protein>
<dbReference type="InterPro" id="IPR041373">
    <property type="entry name" value="RT_RNaseH"/>
</dbReference>
<dbReference type="EC" id="2.7.7.49" evidence="1"/>
<feature type="domain" description="CCHC-type" evidence="10">
    <location>
        <begin position="115"/>
        <end position="130"/>
    </location>
</feature>
<dbReference type="InterPro" id="IPR001969">
    <property type="entry name" value="Aspartic_peptidase_AS"/>
</dbReference>
<name>A0ABY6K1P3_9ARAC</name>
<feature type="domain" description="Peptidase A2" evidence="11">
    <location>
        <begin position="221"/>
        <end position="236"/>
    </location>
</feature>
<evidence type="ECO:0000256" key="3">
    <source>
        <dbReference type="ARBA" id="ARBA00022695"/>
    </source>
</evidence>
<dbReference type="PANTHER" id="PTHR37984:SF5">
    <property type="entry name" value="PROTEIN NYNRIN-LIKE"/>
    <property type="match status" value="1"/>
</dbReference>
<dbReference type="InterPro" id="IPR012337">
    <property type="entry name" value="RNaseH-like_sf"/>
</dbReference>
<dbReference type="SUPFAM" id="SSF57756">
    <property type="entry name" value="Retrovirus zinc finger-like domains"/>
    <property type="match status" value="1"/>
</dbReference>
<evidence type="ECO:0000259" key="13">
    <source>
        <dbReference type="PROSITE" id="PS50994"/>
    </source>
</evidence>
<dbReference type="InterPro" id="IPR043128">
    <property type="entry name" value="Rev_trsase/Diguanyl_cyclase"/>
</dbReference>
<dbReference type="Pfam" id="PF00078">
    <property type="entry name" value="RVT_1"/>
    <property type="match status" value="1"/>
</dbReference>
<accession>A0ABY6K1P3</accession>
<dbReference type="SUPFAM" id="SSF50630">
    <property type="entry name" value="Acid proteases"/>
    <property type="match status" value="1"/>
</dbReference>
<keyword evidence="2" id="KW-0808">Transferase</keyword>
<keyword evidence="4" id="KW-0540">Nuclease</keyword>
<dbReference type="PANTHER" id="PTHR37984">
    <property type="entry name" value="PROTEIN CBG26694"/>
    <property type="match status" value="1"/>
</dbReference>
<sequence>MEEEEKVGHLMKAIAEDFYQTLIVKYPTTVDELEELQKIMPKMTEVEPFGTSDVNSLEAIVKEEVQQVLAPITRRNIQSQRRRTFVPRFRREDDYTPYAPRTSDQWRTVDNQPICFHCGKPGHVVRYCRERRRTFEEARSRRTLPSADNATPQRPYDLNDDFPTLPRPGGFGRSASPYPGRGRMPRRRSQSPGAGFQNPPSSTSAKLKRNCIKGNINGLETTILIDSGADYSVVSEKFRRLLRTPFFVESGPVVKVANGKLVKTLGKCSLKVHINDLTTTFEFIVIPDCSHDTILGWDFFKATRAVIDCGHQELYLEETLPINDDQINLDVYSADNYVIPPKSSCKISVVGTPLQENRDVLICPNWELSIRKEFIIPSLLTTFQQGKADLWIANGNSKPLMIPSRMALGTMSDVDVGSICSLKCDELIQEEEMWTTKLDQKIEAMIDSNLTEDQQNKMMNVLKKFSNVFDFSGKSQPARSKIKHKIDTGDHAPKKQRPYRVSGMERKIIQQEVDRMMKQDIIQFSESPWSSPVVLVKKKNGSWRFCVDYRRLNKITKKDVYPLPRVDDALDNLSGARYYSSMDLRTGYWQIEVDEHDREKTAFITPDGLYEFRVMPFGLCNAPATFERMMDTVLKGLKWNICLCYLDDIVILGHVVNENGIHPDPEKVEAILKFPSPKSIPDVRSFLGLCSYYRRFVENFSCKAKPLNDLLKNDAKFCWNKEQENAFEILKEALTSEPVLGHFIEDAETYIHTDASGYGIGAVLIQIQGGAERPIAYASRTLTKAEKNYSTTEKELLAVVWATSKFRPYLFGRNFTVVTDHHSLCWLAGLKDPSGRLARWALRLQEFDITVVYKSGRKHKDADCLSRNPVPEEQEDFPNIISIIDIRAEQSRDPNLAKIIDKIEQTGPFKGFEVVDGVLYKETTSHMEGNGFLYFQSKCGWKFSKIFTMHLLLVTWVLPKLMIGHEECSTTTAGTTYAYPTGRFSFSKDRNGFIREISCYESGQQMDFVCTEYMTRFATTKAIPDAGAMEIAKFIVEEIILRHGAPQQIITDRGTNFMSQIIKQINNLSGINHLKTTAYHPQTNGLTERLNKTLTDMLSMYVAEQKNWDEVLPFVTFAYNTAKQETTGFSPFFLVHGREAETTLDSLLPYHDNDDVGIMFNISLPQLKKPDTLHNYTSIEVKRKTENTMTGNIDLLSEKLIKKYFGPYRITRKLSPVNYEIEAISDSPKRRKTRDTVHVLRMKPYLDPLLQEEMSGSTPNKEPVLKQRFSDPEPISGPVTRSRLDGCKLYTVRSHNLGYRMTTTISAPKCGRVTLTSPAQVHLGTFPGSSVDGFSGGSGKEIKSRDWEHYSVAADLAPKEMAASDMRNRRHVQPFLTWSTNAAHPRCIETSEALHWTRQQQQKIDMDPEQQLYTPKIEKIAVILMYGDIRSSSLDTTTTTENWHGPKTAALHTQNRGHCGCCDRDEWRQLRMGNMYLSTTWVFVY</sequence>
<evidence type="ECO:0000256" key="8">
    <source>
        <dbReference type="PROSITE-ProRule" id="PRU00047"/>
    </source>
</evidence>
<feature type="region of interest" description="Disordered" evidence="9">
    <location>
        <begin position="1252"/>
        <end position="1280"/>
    </location>
</feature>
<evidence type="ECO:0000313" key="14">
    <source>
        <dbReference type="EMBL" id="UYV61798.1"/>
    </source>
</evidence>
<dbReference type="Gene3D" id="3.30.70.270">
    <property type="match status" value="2"/>
</dbReference>